<keyword evidence="2" id="KW-1185">Reference proteome</keyword>
<proteinExistence type="predicted"/>
<evidence type="ECO:0000313" key="1">
    <source>
        <dbReference type="EMBL" id="KAI9897813.1"/>
    </source>
</evidence>
<organism evidence="1 2">
    <name type="scientific">Trichothecium roseum</name>
    <dbReference type="NCBI Taxonomy" id="47278"/>
    <lineage>
        <taxon>Eukaryota</taxon>
        <taxon>Fungi</taxon>
        <taxon>Dikarya</taxon>
        <taxon>Ascomycota</taxon>
        <taxon>Pezizomycotina</taxon>
        <taxon>Sordariomycetes</taxon>
        <taxon>Hypocreomycetidae</taxon>
        <taxon>Hypocreales</taxon>
        <taxon>Hypocreales incertae sedis</taxon>
        <taxon>Trichothecium</taxon>
    </lineage>
</organism>
<comment type="caution">
    <text evidence="1">The sequence shown here is derived from an EMBL/GenBank/DDBJ whole genome shotgun (WGS) entry which is preliminary data.</text>
</comment>
<dbReference type="EMBL" id="CM047946">
    <property type="protein sequence ID" value="KAI9897813.1"/>
    <property type="molecule type" value="Genomic_DNA"/>
</dbReference>
<gene>
    <name evidence="1" type="ORF">N3K66_007669</name>
</gene>
<dbReference type="Proteomes" id="UP001163324">
    <property type="component" value="Chromosome 7"/>
</dbReference>
<sequence>MVSPSTAVAGLVALEHVYILTLEMFLWQTPRGLRTFKLEPEFARKSASLAANMGLYNGFLAAGLGWGLVHPVGEFGDQIRTFFLGLVAVAGAYGGATVGPRIAIVQMVPAVLGLGLTYLGL</sequence>
<reference evidence="1" key="1">
    <citation type="submission" date="2022-10" db="EMBL/GenBank/DDBJ databases">
        <title>Complete Genome of Trichothecium roseum strain YXFP-22015, a Plant Pathogen Isolated from Citrus.</title>
        <authorList>
            <person name="Wang Y."/>
            <person name="Zhu L."/>
        </authorList>
    </citation>
    <scope>NUCLEOTIDE SEQUENCE</scope>
    <source>
        <strain evidence="1">YXFP-22015</strain>
    </source>
</reference>
<protein>
    <submittedName>
        <fullName evidence="1">Uncharacterized protein</fullName>
    </submittedName>
</protein>
<evidence type="ECO:0000313" key="2">
    <source>
        <dbReference type="Proteomes" id="UP001163324"/>
    </source>
</evidence>
<accession>A0ACC0UUM7</accession>
<name>A0ACC0UUM7_9HYPO</name>